<evidence type="ECO:0000313" key="3">
    <source>
        <dbReference type="Proteomes" id="UP000222531"/>
    </source>
</evidence>
<organism evidence="2 3">
    <name type="scientific">Streptomyces cinnamoneus</name>
    <name type="common">Streptoverticillium cinnamoneum</name>
    <dbReference type="NCBI Taxonomy" id="53446"/>
    <lineage>
        <taxon>Bacteria</taxon>
        <taxon>Bacillati</taxon>
        <taxon>Actinomycetota</taxon>
        <taxon>Actinomycetes</taxon>
        <taxon>Kitasatosporales</taxon>
        <taxon>Streptomycetaceae</taxon>
        <taxon>Streptomyces</taxon>
        <taxon>Streptomyces cinnamoneus group</taxon>
    </lineage>
</organism>
<dbReference type="Proteomes" id="UP000222531">
    <property type="component" value="Unassembled WGS sequence"/>
</dbReference>
<name>A0A2G1XMB5_STRCJ</name>
<reference evidence="2 3" key="1">
    <citation type="journal article" date="2017" name="Biochemistry">
        <title>Identification of the Biosynthetic Pathway for the Antibiotic Bicyclomycin.</title>
        <authorList>
            <person name="Patteson J."/>
            <person name="Cai W."/>
            <person name="Johnson R.A."/>
            <person name="Santa Maria K."/>
            <person name="Li B."/>
        </authorList>
    </citation>
    <scope>NUCLEOTIDE SEQUENCE [LARGE SCALE GENOMIC DNA]</scope>
    <source>
        <strain evidence="2 3">ATCC 21532</strain>
    </source>
</reference>
<accession>A0A2G1XMB5</accession>
<keyword evidence="3" id="KW-1185">Reference proteome</keyword>
<proteinExistence type="predicted"/>
<feature type="region of interest" description="Disordered" evidence="1">
    <location>
        <begin position="1"/>
        <end position="33"/>
    </location>
</feature>
<sequence>MGWETEEFGSSHVGVAGAVLPDGTEPKPAFIDNPHGNVHHFRAEHRVLLGWEHRIGQDGECVQLIAHAR</sequence>
<gene>
    <name evidence="2" type="ORF">BLA24_08105</name>
</gene>
<dbReference type="EMBL" id="NHZO01000084">
    <property type="protein sequence ID" value="PHQ52395.1"/>
    <property type="molecule type" value="Genomic_DNA"/>
</dbReference>
<evidence type="ECO:0000256" key="1">
    <source>
        <dbReference type="SAM" id="MobiDB-lite"/>
    </source>
</evidence>
<comment type="caution">
    <text evidence="2">The sequence shown here is derived from an EMBL/GenBank/DDBJ whole genome shotgun (WGS) entry which is preliminary data.</text>
</comment>
<protein>
    <submittedName>
        <fullName evidence="2">Uncharacterized protein</fullName>
    </submittedName>
</protein>
<dbReference type="AlphaFoldDB" id="A0A2G1XMB5"/>
<evidence type="ECO:0000313" key="2">
    <source>
        <dbReference type="EMBL" id="PHQ52395.1"/>
    </source>
</evidence>